<reference evidence="1" key="1">
    <citation type="journal article" date="2014" name="Front. Microbiol.">
        <title>High frequency of phylogenetically diverse reductive dehalogenase-homologous genes in deep subseafloor sedimentary metagenomes.</title>
        <authorList>
            <person name="Kawai M."/>
            <person name="Futagami T."/>
            <person name="Toyoda A."/>
            <person name="Takaki Y."/>
            <person name="Nishi S."/>
            <person name="Hori S."/>
            <person name="Arai W."/>
            <person name="Tsubouchi T."/>
            <person name="Morono Y."/>
            <person name="Uchiyama I."/>
            <person name="Ito T."/>
            <person name="Fujiyama A."/>
            <person name="Inagaki F."/>
            <person name="Takami H."/>
        </authorList>
    </citation>
    <scope>NUCLEOTIDE SEQUENCE</scope>
    <source>
        <strain evidence="1">Expedition CK06-06</strain>
    </source>
</reference>
<protein>
    <submittedName>
        <fullName evidence="1">Uncharacterized protein</fullName>
    </submittedName>
</protein>
<proteinExistence type="predicted"/>
<dbReference type="AlphaFoldDB" id="X1CF92"/>
<organism evidence="1">
    <name type="scientific">marine sediment metagenome</name>
    <dbReference type="NCBI Taxonomy" id="412755"/>
    <lineage>
        <taxon>unclassified sequences</taxon>
        <taxon>metagenomes</taxon>
        <taxon>ecological metagenomes</taxon>
    </lineage>
</organism>
<accession>X1CF92</accession>
<comment type="caution">
    <text evidence="1">The sequence shown here is derived from an EMBL/GenBank/DDBJ whole genome shotgun (WGS) entry which is preliminary data.</text>
</comment>
<evidence type="ECO:0000313" key="1">
    <source>
        <dbReference type="EMBL" id="GAG94923.1"/>
    </source>
</evidence>
<gene>
    <name evidence="1" type="ORF">S01H4_46922</name>
</gene>
<sequence length="50" mass="5812">MKKPEPETCYKCGKPKPITLELINEKTGEKQPLCKECSNEWNESDKDWPS</sequence>
<name>X1CF92_9ZZZZ</name>
<dbReference type="EMBL" id="BART01026273">
    <property type="protein sequence ID" value="GAG94923.1"/>
    <property type="molecule type" value="Genomic_DNA"/>
</dbReference>